<name>A0ABQ9MG25_HEVBR</name>
<evidence type="ECO:0000313" key="2">
    <source>
        <dbReference type="EMBL" id="KAJ9178325.1"/>
    </source>
</evidence>
<feature type="compositionally biased region" description="Gly residues" evidence="1">
    <location>
        <begin position="1"/>
        <end position="10"/>
    </location>
</feature>
<evidence type="ECO:0008006" key="4">
    <source>
        <dbReference type="Google" id="ProtNLM"/>
    </source>
</evidence>
<keyword evidence="3" id="KW-1185">Reference proteome</keyword>
<accession>A0ABQ9MG25</accession>
<evidence type="ECO:0000313" key="3">
    <source>
        <dbReference type="Proteomes" id="UP001174677"/>
    </source>
</evidence>
<protein>
    <recommendedName>
        <fullName evidence="4">Peroxin-13</fullName>
    </recommendedName>
</protein>
<feature type="region of interest" description="Disordered" evidence="1">
    <location>
        <begin position="96"/>
        <end position="129"/>
    </location>
</feature>
<proteinExistence type="predicted"/>
<organism evidence="2 3">
    <name type="scientific">Hevea brasiliensis</name>
    <name type="common">Para rubber tree</name>
    <name type="synonym">Siphonia brasiliensis</name>
    <dbReference type="NCBI Taxonomy" id="3981"/>
    <lineage>
        <taxon>Eukaryota</taxon>
        <taxon>Viridiplantae</taxon>
        <taxon>Streptophyta</taxon>
        <taxon>Embryophyta</taxon>
        <taxon>Tracheophyta</taxon>
        <taxon>Spermatophyta</taxon>
        <taxon>Magnoliopsida</taxon>
        <taxon>eudicotyledons</taxon>
        <taxon>Gunneridae</taxon>
        <taxon>Pentapetalae</taxon>
        <taxon>rosids</taxon>
        <taxon>fabids</taxon>
        <taxon>Malpighiales</taxon>
        <taxon>Euphorbiaceae</taxon>
        <taxon>Crotonoideae</taxon>
        <taxon>Micrandreae</taxon>
        <taxon>Hevea</taxon>
    </lineage>
</organism>
<gene>
    <name evidence="2" type="ORF">P3X46_010217</name>
</gene>
<dbReference type="EMBL" id="JARPOI010000006">
    <property type="protein sequence ID" value="KAJ9178325.1"/>
    <property type="molecule type" value="Genomic_DNA"/>
</dbReference>
<evidence type="ECO:0000256" key="1">
    <source>
        <dbReference type="SAM" id="MobiDB-lite"/>
    </source>
</evidence>
<feature type="region of interest" description="Disordered" evidence="1">
    <location>
        <begin position="1"/>
        <end position="20"/>
    </location>
</feature>
<dbReference type="PANTHER" id="PTHR19332:SF10">
    <property type="entry name" value="PEROXIN-13"/>
    <property type="match status" value="1"/>
</dbReference>
<reference evidence="2" key="1">
    <citation type="journal article" date="2023" name="Plant Biotechnol. J.">
        <title>Chromosome-level wild Hevea brasiliensis genome provides new tools for genomic-assisted breeding and valuable loci to elevate rubber yield.</title>
        <authorList>
            <person name="Cheng H."/>
            <person name="Song X."/>
            <person name="Hu Y."/>
            <person name="Wu T."/>
            <person name="Yang Q."/>
            <person name="An Z."/>
            <person name="Feng S."/>
            <person name="Deng Z."/>
            <person name="Wu W."/>
            <person name="Zeng X."/>
            <person name="Tu M."/>
            <person name="Wang X."/>
            <person name="Huang H."/>
        </authorList>
    </citation>
    <scope>NUCLEOTIDE SEQUENCE</scope>
    <source>
        <strain evidence="2">MT/VB/25A 57/8</strain>
    </source>
</reference>
<comment type="caution">
    <text evidence="2">The sequence shown here is derived from an EMBL/GenBank/DDBJ whole genome shotgun (WGS) entry which is preliminary data.</text>
</comment>
<dbReference type="PANTHER" id="PTHR19332">
    <property type="entry name" value="PEROXISOMAL MEMBRANE PROTEIN PEX13"/>
    <property type="match status" value="1"/>
</dbReference>
<dbReference type="Proteomes" id="UP001174677">
    <property type="component" value="Chromosome 6"/>
</dbReference>
<dbReference type="InterPro" id="IPR035463">
    <property type="entry name" value="Pex13"/>
</dbReference>
<sequence length="129" mass="14037">MGSYGMGRRGPYGAQDPNNPYGAPSSPPGFWISLLRVMQGVVNCFGRISILIVQNTQAFHMIMSALLQLFDRSALLYVELARFALRLLGFRTKPRMVQPRASNGLPPPPENQQHLQGSKAAPSGPGDSV</sequence>